<reference evidence="2" key="1">
    <citation type="submission" date="2020-09" db="EMBL/GenBank/DDBJ databases">
        <authorList>
            <person name="Kikuchi T."/>
        </authorList>
    </citation>
    <scope>NUCLEOTIDE SEQUENCE</scope>
    <source>
        <strain evidence="2">SH1</strain>
    </source>
</reference>
<protein>
    <submittedName>
        <fullName evidence="2">Uncharacterized protein</fullName>
    </submittedName>
</protein>
<evidence type="ECO:0000313" key="3">
    <source>
        <dbReference type="Proteomes" id="UP000614601"/>
    </source>
</evidence>
<sequence length="141" mass="15541">MLVHSTASASSYLFWSTEVATTQCKVIVSQVTHKTQKGTFFIDKAEFASDARCQSQPDLCPRNPQVPVSKERDRSPIGENNGGTRETAKAQGEYNKSEKVGKHGRDRPISDAVGYVGEKRLGREPPNPFTRGAFCLDILLL</sequence>
<evidence type="ECO:0000256" key="1">
    <source>
        <dbReference type="SAM" id="MobiDB-lite"/>
    </source>
</evidence>
<dbReference type="EMBL" id="CAJFCW020000003">
    <property type="protein sequence ID" value="CAG9103723.1"/>
    <property type="molecule type" value="Genomic_DNA"/>
</dbReference>
<comment type="caution">
    <text evidence="2">The sequence shown here is derived from an EMBL/GenBank/DDBJ whole genome shotgun (WGS) entry which is preliminary data.</text>
</comment>
<evidence type="ECO:0000313" key="2">
    <source>
        <dbReference type="EMBL" id="CAD5215228.1"/>
    </source>
</evidence>
<dbReference type="AlphaFoldDB" id="A0A811KIP8"/>
<dbReference type="EMBL" id="CAJFDH010000003">
    <property type="protein sequence ID" value="CAD5215228.1"/>
    <property type="molecule type" value="Genomic_DNA"/>
</dbReference>
<keyword evidence="3" id="KW-1185">Reference proteome</keyword>
<organism evidence="2 3">
    <name type="scientific">Bursaphelenchus okinawaensis</name>
    <dbReference type="NCBI Taxonomy" id="465554"/>
    <lineage>
        <taxon>Eukaryota</taxon>
        <taxon>Metazoa</taxon>
        <taxon>Ecdysozoa</taxon>
        <taxon>Nematoda</taxon>
        <taxon>Chromadorea</taxon>
        <taxon>Rhabditida</taxon>
        <taxon>Tylenchina</taxon>
        <taxon>Tylenchomorpha</taxon>
        <taxon>Aphelenchoidea</taxon>
        <taxon>Aphelenchoididae</taxon>
        <taxon>Bursaphelenchus</taxon>
    </lineage>
</organism>
<name>A0A811KIP8_9BILA</name>
<accession>A0A811KIP8</accession>
<gene>
    <name evidence="2" type="ORF">BOKJ2_LOCUS5988</name>
</gene>
<feature type="region of interest" description="Disordered" evidence="1">
    <location>
        <begin position="53"/>
        <end position="111"/>
    </location>
</feature>
<dbReference type="Proteomes" id="UP000614601">
    <property type="component" value="Unassembled WGS sequence"/>
</dbReference>
<feature type="compositionally biased region" description="Basic and acidic residues" evidence="1">
    <location>
        <begin position="95"/>
        <end position="109"/>
    </location>
</feature>
<dbReference type="Proteomes" id="UP000783686">
    <property type="component" value="Unassembled WGS sequence"/>
</dbReference>
<proteinExistence type="predicted"/>